<sequence>MPYKFVGNGEVLVGRKCPDFININGQKIAIEVFYRKHKEQFRGGFINWLEERYKIFHSYGWEIKFFDETQVNEKEILKRIG</sequence>
<name>A0A0F9IL33_9ZZZZ</name>
<evidence type="ECO:0008006" key="2">
    <source>
        <dbReference type="Google" id="ProtNLM"/>
    </source>
</evidence>
<proteinExistence type="predicted"/>
<gene>
    <name evidence="1" type="ORF">LCGC14_1565810</name>
</gene>
<dbReference type="EMBL" id="LAZR01012149">
    <property type="protein sequence ID" value="KKM32390.1"/>
    <property type="molecule type" value="Genomic_DNA"/>
</dbReference>
<protein>
    <recommendedName>
        <fullName evidence="2">DUF559 domain-containing protein</fullName>
    </recommendedName>
</protein>
<evidence type="ECO:0000313" key="1">
    <source>
        <dbReference type="EMBL" id="KKM32390.1"/>
    </source>
</evidence>
<organism evidence="1">
    <name type="scientific">marine sediment metagenome</name>
    <dbReference type="NCBI Taxonomy" id="412755"/>
    <lineage>
        <taxon>unclassified sequences</taxon>
        <taxon>metagenomes</taxon>
        <taxon>ecological metagenomes</taxon>
    </lineage>
</organism>
<accession>A0A0F9IL33</accession>
<reference evidence="1" key="1">
    <citation type="journal article" date="2015" name="Nature">
        <title>Complex archaea that bridge the gap between prokaryotes and eukaryotes.</title>
        <authorList>
            <person name="Spang A."/>
            <person name="Saw J.H."/>
            <person name="Jorgensen S.L."/>
            <person name="Zaremba-Niedzwiedzka K."/>
            <person name="Martijn J."/>
            <person name="Lind A.E."/>
            <person name="van Eijk R."/>
            <person name="Schleper C."/>
            <person name="Guy L."/>
            <person name="Ettema T.J."/>
        </authorList>
    </citation>
    <scope>NUCLEOTIDE SEQUENCE</scope>
</reference>
<comment type="caution">
    <text evidence="1">The sequence shown here is derived from an EMBL/GenBank/DDBJ whole genome shotgun (WGS) entry which is preliminary data.</text>
</comment>
<dbReference type="AlphaFoldDB" id="A0A0F9IL33"/>